<reference evidence="7 8" key="1">
    <citation type="journal article" date="2012" name="BMC Genomics">
        <title>Tools to kill: Genome of one of the most destructive plant pathogenic fungi Macrophomina phaseolina.</title>
        <authorList>
            <person name="Islam M.S."/>
            <person name="Haque M.S."/>
            <person name="Islam M.M."/>
            <person name="Emdad E.M."/>
            <person name="Halim A."/>
            <person name="Hossen Q.M.M."/>
            <person name="Hossain M.Z."/>
            <person name="Ahmed B."/>
            <person name="Rahim S."/>
            <person name="Rahman M.S."/>
            <person name="Alam M.M."/>
            <person name="Hou S."/>
            <person name="Wan X."/>
            <person name="Saito J.A."/>
            <person name="Alam M."/>
        </authorList>
    </citation>
    <scope>NUCLEOTIDE SEQUENCE [LARGE SCALE GENOMIC DNA]</scope>
    <source>
        <strain evidence="7 8">MS6</strain>
    </source>
</reference>
<gene>
    <name evidence="7" type="ORF">MPH_03602</name>
</gene>
<dbReference type="VEuPathDB" id="FungiDB:MPH_03602"/>
<dbReference type="InterPro" id="IPR004841">
    <property type="entry name" value="AA-permease/SLC12A_dom"/>
</dbReference>
<dbReference type="InterPro" id="IPR050524">
    <property type="entry name" value="APC_YAT"/>
</dbReference>
<dbReference type="EMBL" id="AHHD01000166">
    <property type="protein sequence ID" value="EKG19081.1"/>
    <property type="molecule type" value="Genomic_DNA"/>
</dbReference>
<dbReference type="OrthoDB" id="3942904at2759"/>
<dbReference type="PANTHER" id="PTHR43341:SF6">
    <property type="entry name" value="AMINO ACID TRANSPORTER (EUROFUNG)"/>
    <property type="match status" value="1"/>
</dbReference>
<dbReference type="AlphaFoldDB" id="K2R9D4"/>
<keyword evidence="4 5" id="KW-0472">Membrane</keyword>
<evidence type="ECO:0000313" key="8">
    <source>
        <dbReference type="Proteomes" id="UP000007129"/>
    </source>
</evidence>
<dbReference type="GO" id="GO:0015171">
    <property type="term" value="F:amino acid transmembrane transporter activity"/>
    <property type="evidence" value="ECO:0007669"/>
    <property type="project" value="TreeGrafter"/>
</dbReference>
<evidence type="ECO:0000256" key="1">
    <source>
        <dbReference type="ARBA" id="ARBA00004141"/>
    </source>
</evidence>
<keyword evidence="2 5" id="KW-0812">Transmembrane</keyword>
<dbReference type="STRING" id="1126212.K2R9D4"/>
<evidence type="ECO:0000313" key="7">
    <source>
        <dbReference type="EMBL" id="EKG19081.1"/>
    </source>
</evidence>
<sequence>MPVSAAFIQHADVWVDKAWGFMAGWNFFIFEALLIPFEITAFDLILTFWSDEIPSAAIITACIVLYGWVLPESPKRHVTEPRIRQSHQRPCREVFRRGRVLARHWQDIPCGAAVQFHLCDHVWWKSATPRLRVLELDEAGRFEAAKSGAPGSFANMLRLSIRFWSISPPEIWAVSRDS</sequence>
<dbReference type="InParanoid" id="K2R9D4"/>
<evidence type="ECO:0000259" key="6">
    <source>
        <dbReference type="Pfam" id="PF00324"/>
    </source>
</evidence>
<organism evidence="7 8">
    <name type="scientific">Macrophomina phaseolina (strain MS6)</name>
    <name type="common">Charcoal rot fungus</name>
    <dbReference type="NCBI Taxonomy" id="1126212"/>
    <lineage>
        <taxon>Eukaryota</taxon>
        <taxon>Fungi</taxon>
        <taxon>Dikarya</taxon>
        <taxon>Ascomycota</taxon>
        <taxon>Pezizomycotina</taxon>
        <taxon>Dothideomycetes</taxon>
        <taxon>Dothideomycetes incertae sedis</taxon>
        <taxon>Botryosphaeriales</taxon>
        <taxon>Botryosphaeriaceae</taxon>
        <taxon>Macrophomina</taxon>
    </lineage>
</organism>
<comment type="subcellular location">
    <subcellularLocation>
        <location evidence="1">Membrane</location>
        <topology evidence="1">Multi-pass membrane protein</topology>
    </subcellularLocation>
</comment>
<evidence type="ECO:0000256" key="4">
    <source>
        <dbReference type="ARBA" id="ARBA00023136"/>
    </source>
</evidence>
<proteinExistence type="predicted"/>
<feature type="transmembrane region" description="Helical" evidence="5">
    <location>
        <begin position="53"/>
        <end position="70"/>
    </location>
</feature>
<dbReference type="GO" id="GO:0016020">
    <property type="term" value="C:membrane"/>
    <property type="evidence" value="ECO:0007669"/>
    <property type="project" value="UniProtKB-SubCell"/>
</dbReference>
<feature type="transmembrane region" description="Helical" evidence="5">
    <location>
        <begin position="27"/>
        <end position="47"/>
    </location>
</feature>
<name>K2R9D4_MACPH</name>
<protein>
    <submittedName>
        <fullName evidence="7">Amino acid/polyamine transporter I</fullName>
    </submittedName>
</protein>
<accession>K2R9D4</accession>
<dbReference type="HOGENOM" id="CLU_1510887_0_0_1"/>
<dbReference type="PANTHER" id="PTHR43341">
    <property type="entry name" value="AMINO ACID PERMEASE"/>
    <property type="match status" value="1"/>
</dbReference>
<keyword evidence="3 5" id="KW-1133">Transmembrane helix</keyword>
<dbReference type="Proteomes" id="UP000007129">
    <property type="component" value="Unassembled WGS sequence"/>
</dbReference>
<dbReference type="Pfam" id="PF00324">
    <property type="entry name" value="AA_permease"/>
    <property type="match status" value="1"/>
</dbReference>
<evidence type="ECO:0000256" key="5">
    <source>
        <dbReference type="SAM" id="Phobius"/>
    </source>
</evidence>
<evidence type="ECO:0000256" key="3">
    <source>
        <dbReference type="ARBA" id="ARBA00022989"/>
    </source>
</evidence>
<comment type="caution">
    <text evidence="7">The sequence shown here is derived from an EMBL/GenBank/DDBJ whole genome shotgun (WGS) entry which is preliminary data.</text>
</comment>
<feature type="domain" description="Amino acid permease/ SLC12A" evidence="6">
    <location>
        <begin position="1"/>
        <end position="64"/>
    </location>
</feature>
<evidence type="ECO:0000256" key="2">
    <source>
        <dbReference type="ARBA" id="ARBA00022692"/>
    </source>
</evidence>